<feature type="repeat" description="PPR" evidence="5">
    <location>
        <begin position="157"/>
        <end position="191"/>
    </location>
</feature>
<evidence type="ECO:0000256" key="3">
    <source>
        <dbReference type="ARBA" id="ARBA00044493"/>
    </source>
</evidence>
<evidence type="ECO:0000313" key="8">
    <source>
        <dbReference type="Proteomes" id="UP000663850"/>
    </source>
</evidence>
<evidence type="ECO:0000256" key="1">
    <source>
        <dbReference type="ARBA" id="ARBA00006192"/>
    </source>
</evidence>
<dbReference type="Gene3D" id="1.25.40.10">
    <property type="entry name" value="Tetratricopeptide repeat domain"/>
    <property type="match status" value="2"/>
</dbReference>
<comment type="subunit">
    <text evidence="4">Binds to mitochondrial small subunit 15S rRNA.</text>
</comment>
<evidence type="ECO:0000256" key="4">
    <source>
        <dbReference type="ARBA" id="ARBA00044511"/>
    </source>
</evidence>
<dbReference type="Pfam" id="PF23276">
    <property type="entry name" value="TPR_24"/>
    <property type="match status" value="2"/>
</dbReference>
<feature type="domain" description="Pentatricopeptide repeat-containing protein-mitochondrial" evidence="6">
    <location>
        <begin position="131"/>
        <end position="200"/>
    </location>
</feature>
<organism evidence="7 8">
    <name type="scientific">Rhizoctonia solani</name>
    <dbReference type="NCBI Taxonomy" id="456999"/>
    <lineage>
        <taxon>Eukaryota</taxon>
        <taxon>Fungi</taxon>
        <taxon>Dikarya</taxon>
        <taxon>Basidiomycota</taxon>
        <taxon>Agaricomycotina</taxon>
        <taxon>Agaricomycetes</taxon>
        <taxon>Cantharellales</taxon>
        <taxon>Ceratobasidiaceae</taxon>
        <taxon>Rhizoctonia</taxon>
    </lineage>
</organism>
<evidence type="ECO:0000256" key="5">
    <source>
        <dbReference type="PROSITE-ProRule" id="PRU00708"/>
    </source>
</evidence>
<dbReference type="PROSITE" id="PS51375">
    <property type="entry name" value="PPR"/>
    <property type="match status" value="2"/>
</dbReference>
<reference evidence="7" key="1">
    <citation type="submission" date="2021-01" db="EMBL/GenBank/DDBJ databases">
        <authorList>
            <person name="Kaushik A."/>
        </authorList>
    </citation>
    <scope>NUCLEOTIDE SEQUENCE</scope>
    <source>
        <strain evidence="7">Type strain: AG8-Rh-89/</strain>
    </source>
</reference>
<dbReference type="InterPro" id="IPR011990">
    <property type="entry name" value="TPR-like_helical_dom_sf"/>
</dbReference>
<protein>
    <recommendedName>
        <fullName evidence="6">Pentatricopeptide repeat-containing protein-mitochondrial domain-containing protein</fullName>
    </recommendedName>
</protein>
<sequence length="533" mass="59471">MSLATLRGAQRGLVRHITPSTGLTVLSFIPSTSEEIQKRIYNSAIVRIKYPTKDVETLNKRLQARINDRNIIGTIRIWVTAINNGVRPDAVSYDTLLKTFASYGLFEPTIKVFEDMLKMKTGDIQQGLNYVLESAAADPTLEAKAFKMFEEHGCSWDAITYQHILEALARRENLEMALQVLSEMPAKGITPNAQCIQTVIQLAAQMGMPQLAMELTINSENIPGVVTDHIRMEVLMSGAAVMNPTVVQRAWDSVRRTGCPPTEPLCVEILNTAARHGLPDLAQSVLSHLQETSQEIREHHLAPLIGSYATAGQLREAYLALDLFKDYGVEFLPESASALVDVIDKSTSTLDNAWDVLTQLPRPVDIQAVNATLQAAVNLSDMQRAIGIYKELSDLEISPIAETYDILLGGCLSISHAELGERLYQDMRSRKIKPTLQTYSRLVLLSLTQESYESAFTRLEEIKKQKMIPPQRVYEALVRRCVDEGDSRAELALEDMEICGYRVSRGLRDYLLKSEKRQVTADEAMAWVKSVSS</sequence>
<dbReference type="PANTHER" id="PTHR47447:SF27">
    <property type="entry name" value="PENTACOTRIPEPTIDE-REPEAT REGION OF PRORP DOMAIN-CONTAINING PROTEIN"/>
    <property type="match status" value="1"/>
</dbReference>
<dbReference type="InterPro" id="IPR057027">
    <property type="entry name" value="TPR_mt"/>
</dbReference>
<dbReference type="AlphaFoldDB" id="A0A8H3B2C9"/>
<dbReference type="EMBL" id="CAJMWZ010001968">
    <property type="protein sequence ID" value="CAE6445847.1"/>
    <property type="molecule type" value="Genomic_DNA"/>
</dbReference>
<feature type="domain" description="Pentatricopeptide repeat-containing protein-mitochondrial" evidence="6">
    <location>
        <begin position="265"/>
        <end position="391"/>
    </location>
</feature>
<comment type="similarity">
    <text evidence="1">Belongs to the CCM1 family.</text>
</comment>
<dbReference type="Proteomes" id="UP000663850">
    <property type="component" value="Unassembled WGS sequence"/>
</dbReference>
<proteinExistence type="inferred from homology"/>
<feature type="repeat" description="PPR" evidence="5">
    <location>
        <begin position="400"/>
        <end position="434"/>
    </location>
</feature>
<dbReference type="PANTHER" id="PTHR47447">
    <property type="entry name" value="OS03G0856100 PROTEIN"/>
    <property type="match status" value="1"/>
</dbReference>
<comment type="function">
    <text evidence="3">Regulates mitochondrial small subunit maturation by controlling 15S rRNA 5'-end processing. Localizes to the 5' precursor of the 15S rRNA in a position that is subsequently occupied by mS47 in the mature yeast mtSSU. Uses structure and sequence-specific RNA recognition, binding to a single-stranded region of the precursor and specifically recognizing bases -6 to -1. The exchange of Ccm1 for mS47 is coupled to the irreversible removal of precursor rRNA that is accompanied by conformational changes of the mitoribosomal proteins uS5m and mS26. These conformational changes signal completion of 5'-end rRNA processing through protection of the mature 5'-end of the 15S rRNA and stabilization of mS47. The removal of the 5' precursor together with the dissociation of Ccm1 may be catalyzed by the 5'-3' exoribonuclease Pet127. Involved in the specific removal of group I introns in mitochondrial encoded transcripts.</text>
</comment>
<keyword evidence="2" id="KW-0677">Repeat</keyword>
<dbReference type="NCBIfam" id="TIGR00756">
    <property type="entry name" value="PPR"/>
    <property type="match status" value="2"/>
</dbReference>
<evidence type="ECO:0000256" key="2">
    <source>
        <dbReference type="ARBA" id="ARBA00022737"/>
    </source>
</evidence>
<evidence type="ECO:0000313" key="7">
    <source>
        <dbReference type="EMBL" id="CAE6445847.1"/>
    </source>
</evidence>
<accession>A0A8H3B2C9</accession>
<dbReference type="Pfam" id="PF13812">
    <property type="entry name" value="PPR_3"/>
    <property type="match status" value="1"/>
</dbReference>
<dbReference type="InterPro" id="IPR002885">
    <property type="entry name" value="PPR_rpt"/>
</dbReference>
<gene>
    <name evidence="7" type="ORF">RDB_LOCUS35542</name>
</gene>
<evidence type="ECO:0000259" key="6">
    <source>
        <dbReference type="Pfam" id="PF23276"/>
    </source>
</evidence>
<name>A0A8H3B2C9_9AGAM</name>
<comment type="caution">
    <text evidence="7">The sequence shown here is derived from an EMBL/GenBank/DDBJ whole genome shotgun (WGS) entry which is preliminary data.</text>
</comment>